<accession>A0A3P3DWG2</accession>
<dbReference type="Proteomes" id="UP000282125">
    <property type="component" value="Unassembled WGS sequence"/>
</dbReference>
<organism evidence="3 4">
    <name type="scientific">Falsigemmobacter faecalis</name>
    <dbReference type="NCBI Taxonomy" id="2488730"/>
    <lineage>
        <taxon>Bacteria</taxon>
        <taxon>Pseudomonadati</taxon>
        <taxon>Pseudomonadota</taxon>
        <taxon>Alphaproteobacteria</taxon>
        <taxon>Rhodobacterales</taxon>
        <taxon>Paracoccaceae</taxon>
        <taxon>Falsigemmobacter</taxon>
    </lineage>
</organism>
<evidence type="ECO:0000313" key="3">
    <source>
        <dbReference type="EMBL" id="RRH78471.1"/>
    </source>
</evidence>
<name>A0A3P3DWG2_9RHOB</name>
<dbReference type="SUPFAM" id="SSF56112">
    <property type="entry name" value="Protein kinase-like (PK-like)"/>
    <property type="match status" value="1"/>
</dbReference>
<comment type="caution">
    <text evidence="3">The sequence shown here is derived from an EMBL/GenBank/DDBJ whole genome shotgun (WGS) entry which is preliminary data.</text>
</comment>
<dbReference type="PANTHER" id="PTHR21064">
    <property type="entry name" value="AMINOGLYCOSIDE PHOSPHOTRANSFERASE DOMAIN-CONTAINING PROTEIN-RELATED"/>
    <property type="match status" value="1"/>
</dbReference>
<reference evidence="3 4" key="1">
    <citation type="submission" date="2018-11" db="EMBL/GenBank/DDBJ databases">
        <title>Gemmobacter sp. nov., YIM 102744-1 draft genome.</title>
        <authorList>
            <person name="Li G."/>
            <person name="Jiang Y."/>
        </authorList>
    </citation>
    <scope>NUCLEOTIDE SEQUENCE [LARGE SCALE GENOMIC DNA]</scope>
    <source>
        <strain evidence="3 4">YIM 102744-1</strain>
    </source>
</reference>
<evidence type="ECO:0000256" key="1">
    <source>
        <dbReference type="ARBA" id="ARBA00038240"/>
    </source>
</evidence>
<comment type="similarity">
    <text evidence="1">Belongs to the pseudomonas-type ThrB family.</text>
</comment>
<sequence length="317" mass="33275">MSPEAIEAAALWGARDPRPITERENAVYAITLPGGRPAALRLHRRGYQDPAAIRSELWWCAALAGAGAPVPAPLPALSGDLLQQLSGGRLASVIDWVEGAAIGAAAVPLAGTAAAKEALMAGVGGLIATCHQATDGLALPQGFTRPAWDAEGLAGAAPLWGRFTDHPLLTPAERDLLHKSQAVVFDRAKSAQISGDCGLIHADVLRENVLSGPKGYSLIDFDDSGFGLRAYDPGTLLSQSLAEPGLPDLVQALCEGYRAVRVLDVDLLPVMTLARCCASVGWVMTRLPMEHPVQQSHIARAVGFARKVLDGKADPWA</sequence>
<dbReference type="EMBL" id="RRAZ01000001">
    <property type="protein sequence ID" value="RRH78471.1"/>
    <property type="molecule type" value="Genomic_DNA"/>
</dbReference>
<dbReference type="InterPro" id="IPR050249">
    <property type="entry name" value="Pseudomonas-type_ThrB"/>
</dbReference>
<dbReference type="PANTHER" id="PTHR21064:SF6">
    <property type="entry name" value="AMINOGLYCOSIDE PHOSPHOTRANSFERASE DOMAIN-CONTAINING PROTEIN"/>
    <property type="match status" value="1"/>
</dbReference>
<dbReference type="RefSeq" id="WP_124963047.1">
    <property type="nucleotide sequence ID" value="NZ_RRAZ01000001.1"/>
</dbReference>
<proteinExistence type="inferred from homology"/>
<evidence type="ECO:0000313" key="4">
    <source>
        <dbReference type="Proteomes" id="UP000282125"/>
    </source>
</evidence>
<dbReference type="AlphaFoldDB" id="A0A3P3DWG2"/>
<dbReference type="OrthoDB" id="241498at2"/>
<keyword evidence="4" id="KW-1185">Reference proteome</keyword>
<dbReference type="InterPro" id="IPR002575">
    <property type="entry name" value="Aminoglycoside_PTrfase"/>
</dbReference>
<dbReference type="GO" id="GO:0004413">
    <property type="term" value="F:homoserine kinase activity"/>
    <property type="evidence" value="ECO:0007669"/>
    <property type="project" value="TreeGrafter"/>
</dbReference>
<gene>
    <name evidence="3" type="ORF">EG244_00510</name>
</gene>
<dbReference type="Pfam" id="PF01636">
    <property type="entry name" value="APH"/>
    <property type="match status" value="1"/>
</dbReference>
<dbReference type="GO" id="GO:0009088">
    <property type="term" value="P:threonine biosynthetic process"/>
    <property type="evidence" value="ECO:0007669"/>
    <property type="project" value="TreeGrafter"/>
</dbReference>
<dbReference type="InterPro" id="IPR011009">
    <property type="entry name" value="Kinase-like_dom_sf"/>
</dbReference>
<evidence type="ECO:0000259" key="2">
    <source>
        <dbReference type="Pfam" id="PF01636"/>
    </source>
</evidence>
<feature type="domain" description="Aminoglycoside phosphotransferase" evidence="2">
    <location>
        <begin position="19"/>
        <end position="258"/>
    </location>
</feature>
<protein>
    <recommendedName>
        <fullName evidence="2">Aminoglycoside phosphotransferase domain-containing protein</fullName>
    </recommendedName>
</protein>
<dbReference type="Gene3D" id="3.90.1200.10">
    <property type="match status" value="1"/>
</dbReference>